<dbReference type="OrthoDB" id="10261556at2759"/>
<dbReference type="InterPro" id="IPR011545">
    <property type="entry name" value="DEAD/DEAH_box_helicase_dom"/>
</dbReference>
<comment type="similarity">
    <text evidence="1">Belongs to the helicase family. RecQ subfamily.</text>
</comment>
<evidence type="ECO:0000256" key="3">
    <source>
        <dbReference type="ARBA" id="ARBA00022840"/>
    </source>
</evidence>
<dbReference type="SMART" id="SM00487">
    <property type="entry name" value="DEXDc"/>
    <property type="match status" value="1"/>
</dbReference>
<dbReference type="EMBL" id="BQFW01000009">
    <property type="protein sequence ID" value="GJJ74333.1"/>
    <property type="molecule type" value="Genomic_DNA"/>
</dbReference>
<comment type="catalytic activity">
    <reaction evidence="4">
        <text>Couples ATP hydrolysis with the unwinding of duplex DNA by translocating in the 3'-5' direction.</text>
        <dbReference type="EC" id="5.6.2.4"/>
    </reaction>
</comment>
<dbReference type="GO" id="GO:0009378">
    <property type="term" value="F:four-way junction helicase activity"/>
    <property type="evidence" value="ECO:0007669"/>
    <property type="project" value="TreeGrafter"/>
</dbReference>
<comment type="caution">
    <text evidence="8">The sequence shown here is derived from an EMBL/GenBank/DDBJ whole genome shotgun (WGS) entry which is preliminary data.</text>
</comment>
<dbReference type="GO" id="GO:0005524">
    <property type="term" value="F:ATP binding"/>
    <property type="evidence" value="ECO:0007669"/>
    <property type="project" value="UniProtKB-KW"/>
</dbReference>
<evidence type="ECO:0000256" key="2">
    <source>
        <dbReference type="ARBA" id="ARBA00022741"/>
    </source>
</evidence>
<evidence type="ECO:0000313" key="8">
    <source>
        <dbReference type="EMBL" id="GJJ74333.1"/>
    </source>
</evidence>
<organism evidence="8 9">
    <name type="scientific">Entomortierella parvispora</name>
    <dbReference type="NCBI Taxonomy" id="205924"/>
    <lineage>
        <taxon>Eukaryota</taxon>
        <taxon>Fungi</taxon>
        <taxon>Fungi incertae sedis</taxon>
        <taxon>Mucoromycota</taxon>
        <taxon>Mortierellomycotina</taxon>
        <taxon>Mortierellomycetes</taxon>
        <taxon>Mortierellales</taxon>
        <taxon>Mortierellaceae</taxon>
        <taxon>Entomortierella</taxon>
    </lineage>
</organism>
<dbReference type="PANTHER" id="PTHR13710">
    <property type="entry name" value="DNA HELICASE RECQ FAMILY MEMBER"/>
    <property type="match status" value="1"/>
</dbReference>
<dbReference type="GO" id="GO:0043138">
    <property type="term" value="F:3'-5' DNA helicase activity"/>
    <property type="evidence" value="ECO:0007669"/>
    <property type="project" value="UniProtKB-EC"/>
</dbReference>
<dbReference type="SMART" id="SM00490">
    <property type="entry name" value="HELICc"/>
    <property type="match status" value="1"/>
</dbReference>
<evidence type="ECO:0000256" key="1">
    <source>
        <dbReference type="ARBA" id="ARBA00005446"/>
    </source>
</evidence>
<dbReference type="Pfam" id="PF00271">
    <property type="entry name" value="Helicase_C"/>
    <property type="match status" value="1"/>
</dbReference>
<sequence>MDTLNPSDVNPSFNIQEIPNNAMELCWNQFGFRLKSEQLQVTKSIGHGKDIVLIAACGWGKSLVFFLPLLFWDRGVIVIVSPLRAVMKEQHGKLESLGIRSLCLLGGGDQSINPGEIAKLAAGVFRAVFMTPEVIFENDLVEELWSSPRWHYQLRAVVLDEAHCIHTWAKFRKNYSKLGLLRPRLPPHVAFVAMSATLPPHVLHTVKASLNLALNVPVINTGNDRPNVKLMVMRTHSPQAITLEFLLTDQRKTIVYFELIRDLHKAHKHLLNLSGPNGQFASYFAILSDEYKSDTMEKFRRGEVRVLFASDAVGMGCDISDVDCVIQFGVPDSVLSLVQRLGRAARSPDMQGYGIVYCTLKQQYAKHEDVQLNEFLATKTCRRQVLNNIFRNAPRVIAENCCDICKKDYHAAGLPPFTSRRNKPLPPIRKGELLDYEERAALGKALKKWRKGIYDEIVLTTFLQFKPEVLLSDDCIMKLIKRAPRILRAEDVKETLVGWSPWKPSHFKELSDLVQDTVRKTRSEVARLMSESWDH</sequence>
<dbReference type="PROSITE" id="PS51192">
    <property type="entry name" value="HELICASE_ATP_BIND_1"/>
    <property type="match status" value="1"/>
</dbReference>
<dbReference type="GO" id="GO:0005694">
    <property type="term" value="C:chromosome"/>
    <property type="evidence" value="ECO:0007669"/>
    <property type="project" value="TreeGrafter"/>
</dbReference>
<dbReference type="InterPro" id="IPR001650">
    <property type="entry name" value="Helicase_C-like"/>
</dbReference>
<reference evidence="8" key="2">
    <citation type="journal article" date="2022" name="Microbiol. Resour. Announc.">
        <title>Whole-Genome Sequence of Entomortierella parvispora E1425, a Mucoromycotan Fungus Associated with Burkholderiaceae-Related Endosymbiotic Bacteria.</title>
        <authorList>
            <person name="Herlambang A."/>
            <person name="Guo Y."/>
            <person name="Takashima Y."/>
            <person name="Narisawa K."/>
            <person name="Ohta H."/>
            <person name="Nishizawa T."/>
        </authorList>
    </citation>
    <scope>NUCLEOTIDE SEQUENCE</scope>
    <source>
        <strain evidence="8">E1425</strain>
    </source>
</reference>
<evidence type="ECO:0000259" key="7">
    <source>
        <dbReference type="PROSITE" id="PS51194"/>
    </source>
</evidence>
<evidence type="ECO:0000313" key="9">
    <source>
        <dbReference type="Proteomes" id="UP000827284"/>
    </source>
</evidence>
<gene>
    <name evidence="8" type="ORF">EMPS_06691</name>
</gene>
<feature type="domain" description="Helicase ATP-binding" evidence="6">
    <location>
        <begin position="42"/>
        <end position="216"/>
    </location>
</feature>
<evidence type="ECO:0000256" key="4">
    <source>
        <dbReference type="ARBA" id="ARBA00034617"/>
    </source>
</evidence>
<dbReference type="Gene3D" id="3.40.50.300">
    <property type="entry name" value="P-loop containing nucleotide triphosphate hydrolases"/>
    <property type="match status" value="2"/>
</dbReference>
<evidence type="ECO:0000259" key="6">
    <source>
        <dbReference type="PROSITE" id="PS51192"/>
    </source>
</evidence>
<keyword evidence="9" id="KW-1185">Reference proteome</keyword>
<reference evidence="8" key="1">
    <citation type="submission" date="2021-11" db="EMBL/GenBank/DDBJ databases">
        <authorList>
            <person name="Herlambang A."/>
            <person name="Guo Y."/>
            <person name="Takashima Y."/>
            <person name="Nishizawa T."/>
        </authorList>
    </citation>
    <scope>NUCLEOTIDE SEQUENCE</scope>
    <source>
        <strain evidence="8">E1425</strain>
    </source>
</reference>
<dbReference type="InterPro" id="IPR014001">
    <property type="entry name" value="Helicase_ATP-bd"/>
</dbReference>
<dbReference type="PANTHER" id="PTHR13710:SF154">
    <property type="entry name" value="RECQ HELICASE, PUTATIVE (AFU_ORTHOLOGUE AFUA_6G14720)-RELATED"/>
    <property type="match status" value="1"/>
</dbReference>
<feature type="domain" description="Helicase C-terminal" evidence="7">
    <location>
        <begin position="227"/>
        <end position="397"/>
    </location>
</feature>
<name>A0A9P3LXQ2_9FUNG</name>
<proteinExistence type="inferred from homology"/>
<protein>
    <recommendedName>
        <fullName evidence="5">DNA 3'-5' helicase</fullName>
        <ecNumber evidence="5">5.6.2.4</ecNumber>
    </recommendedName>
</protein>
<dbReference type="GO" id="GO:0003676">
    <property type="term" value="F:nucleic acid binding"/>
    <property type="evidence" value="ECO:0007669"/>
    <property type="project" value="InterPro"/>
</dbReference>
<dbReference type="Proteomes" id="UP000827284">
    <property type="component" value="Unassembled WGS sequence"/>
</dbReference>
<dbReference type="SUPFAM" id="SSF52540">
    <property type="entry name" value="P-loop containing nucleoside triphosphate hydrolases"/>
    <property type="match status" value="1"/>
</dbReference>
<keyword evidence="2" id="KW-0547">Nucleotide-binding</keyword>
<keyword evidence="3" id="KW-0067">ATP-binding</keyword>
<dbReference type="InterPro" id="IPR027417">
    <property type="entry name" value="P-loop_NTPase"/>
</dbReference>
<dbReference type="AlphaFoldDB" id="A0A9P3LXQ2"/>
<evidence type="ECO:0000256" key="5">
    <source>
        <dbReference type="ARBA" id="ARBA00034808"/>
    </source>
</evidence>
<dbReference type="GO" id="GO:0005737">
    <property type="term" value="C:cytoplasm"/>
    <property type="evidence" value="ECO:0007669"/>
    <property type="project" value="TreeGrafter"/>
</dbReference>
<dbReference type="PROSITE" id="PS51194">
    <property type="entry name" value="HELICASE_CTER"/>
    <property type="match status" value="1"/>
</dbReference>
<dbReference type="EC" id="5.6.2.4" evidence="5"/>
<dbReference type="Pfam" id="PF00270">
    <property type="entry name" value="DEAD"/>
    <property type="match status" value="1"/>
</dbReference>
<accession>A0A9P3LXQ2</accession>
<dbReference type="GO" id="GO:0000724">
    <property type="term" value="P:double-strand break repair via homologous recombination"/>
    <property type="evidence" value="ECO:0007669"/>
    <property type="project" value="TreeGrafter"/>
</dbReference>